<dbReference type="EMBL" id="JAIULA010000029">
    <property type="protein sequence ID" value="MCP0887908.1"/>
    <property type="molecule type" value="Genomic_DNA"/>
</dbReference>
<gene>
    <name evidence="2" type="ORF">LB941_11260</name>
</gene>
<keyword evidence="3" id="KW-1185">Reference proteome</keyword>
<evidence type="ECO:0000313" key="2">
    <source>
        <dbReference type="EMBL" id="MCP0887908.1"/>
    </source>
</evidence>
<keyword evidence="1" id="KW-1133">Transmembrane helix</keyword>
<accession>A0A9X2JMD1</accession>
<dbReference type="RefSeq" id="WP_253362068.1">
    <property type="nucleotide sequence ID" value="NZ_JAIULA010000029.1"/>
</dbReference>
<protein>
    <submittedName>
        <fullName evidence="2">Uncharacterized protein</fullName>
    </submittedName>
</protein>
<name>A0A9X2JMD1_9LACO</name>
<feature type="transmembrane region" description="Helical" evidence="1">
    <location>
        <begin position="12"/>
        <end position="31"/>
    </location>
</feature>
<comment type="caution">
    <text evidence="2">The sequence shown here is derived from an EMBL/GenBank/DDBJ whole genome shotgun (WGS) entry which is preliminary data.</text>
</comment>
<proteinExistence type="predicted"/>
<dbReference type="Proteomes" id="UP001139006">
    <property type="component" value="Unassembled WGS sequence"/>
</dbReference>
<sequence length="73" mass="8364">MLDFVILMVDFIRHNVLPILIGIVFVMGLAAKDNLLVAGPLYFVFALLVLVYFYKTSKSFILNLIDIFRGNRK</sequence>
<dbReference type="AlphaFoldDB" id="A0A9X2JMD1"/>
<organism evidence="2 3">
    <name type="scientific">Ligilactobacillus ubinensis</name>
    <dbReference type="NCBI Taxonomy" id="2876789"/>
    <lineage>
        <taxon>Bacteria</taxon>
        <taxon>Bacillati</taxon>
        <taxon>Bacillota</taxon>
        <taxon>Bacilli</taxon>
        <taxon>Lactobacillales</taxon>
        <taxon>Lactobacillaceae</taxon>
        <taxon>Ligilactobacillus</taxon>
    </lineage>
</organism>
<keyword evidence="1" id="KW-0472">Membrane</keyword>
<keyword evidence="1" id="KW-0812">Transmembrane</keyword>
<evidence type="ECO:0000313" key="3">
    <source>
        <dbReference type="Proteomes" id="UP001139006"/>
    </source>
</evidence>
<feature type="transmembrane region" description="Helical" evidence="1">
    <location>
        <begin position="37"/>
        <end position="54"/>
    </location>
</feature>
<reference evidence="2 3" key="1">
    <citation type="journal article" date="2023" name="Int. J. Syst. Evol. Microbiol.">
        <title>Ligilactobacillus ubinensis sp. nov., a novel species isolated from the wild ferment of a durian fruit (Durio zibethinus).</title>
        <authorList>
            <person name="Heng Y.C."/>
            <person name="Menon N."/>
            <person name="Chen B."/>
            <person name="Loo B.Z.L."/>
            <person name="Wong G.W.J."/>
            <person name="Lim A.C.H."/>
            <person name="Silvaraju S."/>
            <person name="Kittelmann S."/>
        </authorList>
    </citation>
    <scope>NUCLEOTIDE SEQUENCE [LARGE SCALE GENOMIC DNA]</scope>
    <source>
        <strain evidence="2 3">WILCCON 0076</strain>
    </source>
</reference>
<evidence type="ECO:0000256" key="1">
    <source>
        <dbReference type="SAM" id="Phobius"/>
    </source>
</evidence>